<dbReference type="Pfam" id="PF01008">
    <property type="entry name" value="IF-2B"/>
    <property type="match status" value="1"/>
</dbReference>
<keyword evidence="2" id="KW-0413">Isomerase</keyword>
<dbReference type="PANTHER" id="PTHR43475">
    <property type="entry name" value="METHYLTHIORIBOSE-1-PHOSPHATE ISOMERASE"/>
    <property type="match status" value="1"/>
</dbReference>
<sequence>MFPRAVSRIISDIASLKIQGATRVAEAGLHAAEILISSGGAARLTALRRSLIATRPTEPCLWNALSAVIAARDKAEAIRTARDHFTISRQRIPGVAVRAIGKVRCVFTHCHSSAVVSSIAALHRRSKLQAHCTETRPRFQGRLTASELARHRVPVTLSVDSAMPESIACADAVLLGADALLADGSVYNKVGSSLVAILAERHRRPVYILSDSWKLIGPGYALKVEERDSSEVWGRAPRGVRIRNPAFDRVDASFIKSIITEIGSFPPARAATSIARAYPFLATGQWPSGRQSAS</sequence>
<protein>
    <submittedName>
        <fullName evidence="2">R15P Isomerase</fullName>
    </submittedName>
</protein>
<accession>A0A447IU75</accession>
<evidence type="ECO:0000313" key="2">
    <source>
        <dbReference type="EMBL" id="VDS11059.1"/>
    </source>
</evidence>
<dbReference type="GO" id="GO:0046523">
    <property type="term" value="F:S-methyl-5-thioribose-1-phosphate isomerase activity"/>
    <property type="evidence" value="ECO:0007669"/>
    <property type="project" value="TreeGrafter"/>
</dbReference>
<reference evidence="2" key="1">
    <citation type="submission" date="2018-12" db="EMBL/GenBank/DDBJ databases">
        <authorList>
            <person name="Jaffe A."/>
        </authorList>
    </citation>
    <scope>NUCLEOTIDE SEQUENCE</scope>
</reference>
<dbReference type="InterPro" id="IPR027363">
    <property type="entry name" value="M1Pi_N"/>
</dbReference>
<dbReference type="Gene3D" id="1.20.120.420">
    <property type="entry name" value="translation initiation factor eif-2b, domain 1"/>
    <property type="match status" value="1"/>
</dbReference>
<dbReference type="InterPro" id="IPR037171">
    <property type="entry name" value="NagB/RpiA_transferase-like"/>
</dbReference>
<evidence type="ECO:0000256" key="1">
    <source>
        <dbReference type="RuleBase" id="RU003814"/>
    </source>
</evidence>
<dbReference type="PANTHER" id="PTHR43475:SF2">
    <property type="entry name" value="RIBOSE 1,5-BISPHOSPHATE ISOMERASE"/>
    <property type="match status" value="1"/>
</dbReference>
<dbReference type="InterPro" id="IPR042529">
    <property type="entry name" value="IF_2B-like_C"/>
</dbReference>
<dbReference type="EMBL" id="LR131671">
    <property type="protein sequence ID" value="VDS11059.1"/>
    <property type="molecule type" value="Genomic_DNA"/>
</dbReference>
<dbReference type="SUPFAM" id="SSF100950">
    <property type="entry name" value="NagB/RpiA/CoA transferase-like"/>
    <property type="match status" value="1"/>
</dbReference>
<dbReference type="EMBL" id="LR131686">
    <property type="protein sequence ID" value="VDS11074.1"/>
    <property type="molecule type" value="Genomic_DNA"/>
</dbReference>
<comment type="similarity">
    <text evidence="1">Belongs to the eIF-2B alpha/beta/delta subunits family.</text>
</comment>
<proteinExistence type="inferred from homology"/>
<gene>
    <name evidence="2" type="primary">e2b2</name>
</gene>
<dbReference type="InterPro" id="IPR000649">
    <property type="entry name" value="IF-2B-related"/>
</dbReference>
<dbReference type="Gene3D" id="3.40.50.10470">
    <property type="entry name" value="Translation initiation factor eif-2b, domain 2"/>
    <property type="match status" value="1"/>
</dbReference>
<dbReference type="AlphaFoldDB" id="A0A447IU75"/>
<name>A0A447IU75_9ARCH</name>
<dbReference type="GO" id="GO:0019509">
    <property type="term" value="P:L-methionine salvage from methylthioadenosine"/>
    <property type="evidence" value="ECO:0007669"/>
    <property type="project" value="TreeGrafter"/>
</dbReference>
<organism evidence="2">
    <name type="scientific">uncultured Candidatus Woesearchaeota archaeon</name>
    <dbReference type="NCBI Taxonomy" id="2014372"/>
    <lineage>
        <taxon>Archaea</taxon>
        <taxon>Candidatus Woesearchaeota</taxon>
        <taxon>environmental samples</taxon>
    </lineage>
</organism>